<feature type="transmembrane region" description="Helical" evidence="2">
    <location>
        <begin position="52"/>
        <end position="68"/>
    </location>
</feature>
<organism evidence="3 4">
    <name type="scientific">Aneurinibacillus aneurinilyticus ATCC 12856</name>
    <dbReference type="NCBI Taxonomy" id="649747"/>
    <lineage>
        <taxon>Bacteria</taxon>
        <taxon>Bacillati</taxon>
        <taxon>Bacillota</taxon>
        <taxon>Bacilli</taxon>
        <taxon>Bacillales</taxon>
        <taxon>Paenibacillaceae</taxon>
        <taxon>Aneurinibacillus group</taxon>
        <taxon>Aneurinibacillus</taxon>
    </lineage>
</organism>
<reference evidence="3 4" key="1">
    <citation type="submission" date="2013-08" db="EMBL/GenBank/DDBJ databases">
        <authorList>
            <person name="Weinstock G."/>
            <person name="Sodergren E."/>
            <person name="Wylie T."/>
            <person name="Fulton L."/>
            <person name="Fulton R."/>
            <person name="Fronick C."/>
            <person name="O'Laughlin M."/>
            <person name="Godfrey J."/>
            <person name="Miner T."/>
            <person name="Herter B."/>
            <person name="Appelbaum E."/>
            <person name="Cordes M."/>
            <person name="Lek S."/>
            <person name="Wollam A."/>
            <person name="Pepin K.H."/>
            <person name="Palsikar V.B."/>
            <person name="Mitreva M."/>
            <person name="Wilson R.K."/>
        </authorList>
    </citation>
    <scope>NUCLEOTIDE SEQUENCE [LARGE SCALE GENOMIC DNA]</scope>
    <source>
        <strain evidence="3 4">ATCC 12856</strain>
    </source>
</reference>
<evidence type="ECO:0000313" key="4">
    <source>
        <dbReference type="Proteomes" id="UP000016511"/>
    </source>
</evidence>
<sequence length="324" mass="37350">MIIRARKKEGRRPGTNVTMYADVVFLTNAIIDYMLLYITGHICRQPLRKRRLLLASLVGAAYTVFLFFPPLSFAFTFLAKFLFSCFMLLLAFRWTRIWNHLRLLGVFYAVSFFIGGGLLGIHLMLKEKSEIVNGIVVTHTGSSGTDPTLWFIVIGFPLLWWCTRRGYYSLKANRQADMQHVRLEVDVFGHTISCQGFIDTGNRLYDPLSRTPVTVMEAQIWEGILPKELMQQLDGDMQVDELNIPEEESCWLERMRFIPYRTVSSQSSFLVAIRPDEVRIYTDDKAYRLTRMLIGLRTVRLTADGSYQAIVHPSAIEERHEMAS</sequence>
<keyword evidence="2" id="KW-0812">Transmembrane</keyword>
<dbReference type="HOGENOM" id="CLU_059158_0_0_9"/>
<dbReference type="PIRSF" id="PIRSF018571">
    <property type="entry name" value="SpoIIGA"/>
    <property type="match status" value="1"/>
</dbReference>
<evidence type="ECO:0000256" key="1">
    <source>
        <dbReference type="PIRSR" id="PIRSR018571-1"/>
    </source>
</evidence>
<dbReference type="PATRIC" id="fig|649747.3.peg.4523"/>
<dbReference type="GO" id="GO:0030436">
    <property type="term" value="P:asexual sporulation"/>
    <property type="evidence" value="ECO:0007669"/>
    <property type="project" value="InterPro"/>
</dbReference>
<protein>
    <submittedName>
        <fullName evidence="3">Sigma-E processing peptidase SpoIIGA</fullName>
    </submittedName>
</protein>
<dbReference type="GO" id="GO:0004190">
    <property type="term" value="F:aspartic-type endopeptidase activity"/>
    <property type="evidence" value="ECO:0007669"/>
    <property type="project" value="InterPro"/>
</dbReference>
<dbReference type="AlphaFoldDB" id="U1WXC6"/>
<feature type="transmembrane region" description="Helical" evidence="2">
    <location>
        <begin position="145"/>
        <end position="162"/>
    </location>
</feature>
<keyword evidence="4" id="KW-1185">Reference proteome</keyword>
<dbReference type="Proteomes" id="UP000016511">
    <property type="component" value="Unassembled WGS sequence"/>
</dbReference>
<name>U1WXC6_ANEAE</name>
<dbReference type="Pfam" id="PF03419">
    <property type="entry name" value="Peptidase_U4"/>
    <property type="match status" value="1"/>
</dbReference>
<dbReference type="GO" id="GO:0006508">
    <property type="term" value="P:proteolysis"/>
    <property type="evidence" value="ECO:0007669"/>
    <property type="project" value="InterPro"/>
</dbReference>
<comment type="caution">
    <text evidence="3">The sequence shown here is derived from an EMBL/GenBank/DDBJ whole genome shotgun (WGS) entry which is preliminary data.</text>
</comment>
<evidence type="ECO:0000313" key="3">
    <source>
        <dbReference type="EMBL" id="ERI06903.1"/>
    </source>
</evidence>
<keyword evidence="2" id="KW-1133">Transmembrane helix</keyword>
<dbReference type="NCBIfam" id="TIGR02854">
    <property type="entry name" value="spore_II_GA"/>
    <property type="match status" value="1"/>
</dbReference>
<proteinExistence type="predicted"/>
<dbReference type="eggNOG" id="ENOG50301AF">
    <property type="taxonomic scope" value="Bacteria"/>
</dbReference>
<dbReference type="STRING" id="649747.HMPREF0083_05025"/>
<accession>U1WXC6</accession>
<keyword evidence="2" id="KW-0472">Membrane</keyword>
<evidence type="ECO:0000256" key="2">
    <source>
        <dbReference type="SAM" id="Phobius"/>
    </source>
</evidence>
<feature type="transmembrane region" description="Helical" evidence="2">
    <location>
        <begin position="104"/>
        <end position="125"/>
    </location>
</feature>
<dbReference type="EMBL" id="AWSJ01000305">
    <property type="protein sequence ID" value="ERI06903.1"/>
    <property type="molecule type" value="Genomic_DNA"/>
</dbReference>
<feature type="transmembrane region" description="Helical" evidence="2">
    <location>
        <begin position="20"/>
        <end position="40"/>
    </location>
</feature>
<feature type="active site" evidence="1">
    <location>
        <position position="199"/>
    </location>
</feature>
<dbReference type="InterPro" id="IPR005081">
    <property type="entry name" value="SpoIIGA"/>
</dbReference>
<gene>
    <name evidence="3" type="ORF">HMPREF0083_05025</name>
</gene>